<dbReference type="Pfam" id="PF00206">
    <property type="entry name" value="Lyase_1"/>
    <property type="match status" value="1"/>
</dbReference>
<feature type="domain" description="Fumarate lyase N-terminal" evidence="1">
    <location>
        <begin position="10"/>
        <end position="50"/>
    </location>
</feature>
<dbReference type="Gene3D" id="1.20.200.10">
    <property type="entry name" value="Fumarase/aspartase (Central domain)"/>
    <property type="match status" value="1"/>
</dbReference>
<dbReference type="GO" id="GO:0006108">
    <property type="term" value="P:malate metabolic process"/>
    <property type="evidence" value="ECO:0007669"/>
    <property type="project" value="TreeGrafter"/>
</dbReference>
<evidence type="ECO:0000259" key="1">
    <source>
        <dbReference type="Pfam" id="PF00206"/>
    </source>
</evidence>
<dbReference type="AlphaFoldDB" id="I3S5X0"/>
<dbReference type="InterPro" id="IPR005677">
    <property type="entry name" value="Fum_hydII"/>
</dbReference>
<sequence length="71" mass="7657">MLQENSSLHQLACGPRCGLGELILPENEPGISMPGKVNPTQCDALTMVCSHFELNVFKPMMASSLLQVSLV</sequence>
<dbReference type="SUPFAM" id="SSF48557">
    <property type="entry name" value="L-aspartase-like"/>
    <property type="match status" value="1"/>
</dbReference>
<dbReference type="GO" id="GO:0005739">
    <property type="term" value="C:mitochondrion"/>
    <property type="evidence" value="ECO:0007669"/>
    <property type="project" value="TreeGrafter"/>
</dbReference>
<dbReference type="EMBL" id="BT135867">
    <property type="protein sequence ID" value="AFK35662.1"/>
    <property type="molecule type" value="mRNA"/>
</dbReference>
<evidence type="ECO:0000313" key="2">
    <source>
        <dbReference type="EMBL" id="AFK35662.1"/>
    </source>
</evidence>
<organism evidence="2">
    <name type="scientific">Lotus japonicus</name>
    <name type="common">Lotus corniculatus var. japonicus</name>
    <dbReference type="NCBI Taxonomy" id="34305"/>
    <lineage>
        <taxon>Eukaryota</taxon>
        <taxon>Viridiplantae</taxon>
        <taxon>Streptophyta</taxon>
        <taxon>Embryophyta</taxon>
        <taxon>Tracheophyta</taxon>
        <taxon>Spermatophyta</taxon>
        <taxon>Magnoliopsida</taxon>
        <taxon>eudicotyledons</taxon>
        <taxon>Gunneridae</taxon>
        <taxon>Pentapetalae</taxon>
        <taxon>rosids</taxon>
        <taxon>fabids</taxon>
        <taxon>Fabales</taxon>
        <taxon>Fabaceae</taxon>
        <taxon>Papilionoideae</taxon>
        <taxon>50 kb inversion clade</taxon>
        <taxon>NPAAA clade</taxon>
        <taxon>Hologalegina</taxon>
        <taxon>robinioid clade</taxon>
        <taxon>Loteae</taxon>
        <taxon>Lotus</taxon>
    </lineage>
</organism>
<reference evidence="2" key="1">
    <citation type="submission" date="2012-05" db="EMBL/GenBank/DDBJ databases">
        <authorList>
            <person name="Krishnakumar V."/>
            <person name="Cheung F."/>
            <person name="Xiao Y."/>
            <person name="Chan A."/>
            <person name="Moskal W.A."/>
            <person name="Town C.D."/>
        </authorList>
    </citation>
    <scope>NUCLEOTIDE SEQUENCE</scope>
</reference>
<dbReference type="InterPro" id="IPR022761">
    <property type="entry name" value="Fumarate_lyase_N"/>
</dbReference>
<accession>I3S5X0</accession>
<dbReference type="GO" id="GO:0006099">
    <property type="term" value="P:tricarboxylic acid cycle"/>
    <property type="evidence" value="ECO:0007669"/>
    <property type="project" value="TreeGrafter"/>
</dbReference>
<dbReference type="InterPro" id="IPR008948">
    <property type="entry name" value="L-Aspartase-like"/>
</dbReference>
<proteinExistence type="evidence at transcript level"/>
<dbReference type="PANTHER" id="PTHR11444">
    <property type="entry name" value="ASPARTATEAMMONIA/ARGININOSUCCINATE/ADENYLOSUCCINATE LYASE"/>
    <property type="match status" value="1"/>
</dbReference>
<protein>
    <recommendedName>
        <fullName evidence="1">Fumarate lyase N-terminal domain-containing protein</fullName>
    </recommendedName>
</protein>
<dbReference type="PANTHER" id="PTHR11444:SF1">
    <property type="entry name" value="FUMARATE HYDRATASE, MITOCHONDRIAL"/>
    <property type="match status" value="1"/>
</dbReference>
<dbReference type="GO" id="GO:0004333">
    <property type="term" value="F:fumarate hydratase activity"/>
    <property type="evidence" value="ECO:0007669"/>
    <property type="project" value="InterPro"/>
</dbReference>
<name>I3S5X0_LOTJA</name>
<dbReference type="GO" id="GO:0006106">
    <property type="term" value="P:fumarate metabolic process"/>
    <property type="evidence" value="ECO:0007669"/>
    <property type="project" value="InterPro"/>
</dbReference>